<evidence type="ECO:0000256" key="2">
    <source>
        <dbReference type="SAM" id="Phobius"/>
    </source>
</evidence>
<keyword evidence="2" id="KW-1133">Transmembrane helix</keyword>
<sequence length="152" mass="16205">MLISDSLPQLWLSYFVLSLLVLVTGYLGVRFLPRLPRWVVTGAVAGMLWAVAPFTSPLLEDGEHYSGLAPAIVVVAVGVLQGDGGQLAVATPLLLVGMAIGGVLGALLWMWRRRRNSGGDNDASRGGRGKQRKSRSGNTQNDAAGRREPVLN</sequence>
<comment type="caution">
    <text evidence="3">The sequence shown here is derived from an EMBL/GenBank/DDBJ whole genome shotgun (WGS) entry which is preliminary data.</text>
</comment>
<evidence type="ECO:0000256" key="1">
    <source>
        <dbReference type="SAM" id="MobiDB-lite"/>
    </source>
</evidence>
<feature type="transmembrane region" description="Helical" evidence="2">
    <location>
        <begin position="35"/>
        <end position="52"/>
    </location>
</feature>
<feature type="transmembrane region" description="Helical" evidence="2">
    <location>
        <begin position="87"/>
        <end position="111"/>
    </location>
</feature>
<feature type="transmembrane region" description="Helical" evidence="2">
    <location>
        <begin position="12"/>
        <end position="29"/>
    </location>
</feature>
<dbReference type="Proteomes" id="UP001596030">
    <property type="component" value="Unassembled WGS sequence"/>
</dbReference>
<dbReference type="EMBL" id="JBHSEU010000021">
    <property type="protein sequence ID" value="MFC4540020.1"/>
    <property type="molecule type" value="Genomic_DNA"/>
</dbReference>
<evidence type="ECO:0000313" key="3">
    <source>
        <dbReference type="EMBL" id="MFC4540020.1"/>
    </source>
</evidence>
<keyword evidence="2" id="KW-0472">Membrane</keyword>
<protein>
    <submittedName>
        <fullName evidence="3">Uncharacterized protein</fullName>
    </submittedName>
</protein>
<evidence type="ECO:0000313" key="4">
    <source>
        <dbReference type="Proteomes" id="UP001596030"/>
    </source>
</evidence>
<dbReference type="RefSeq" id="WP_246969240.1">
    <property type="nucleotide sequence ID" value="NZ_JAKGAN010000002.1"/>
</dbReference>
<feature type="region of interest" description="Disordered" evidence="1">
    <location>
        <begin position="117"/>
        <end position="152"/>
    </location>
</feature>
<gene>
    <name evidence="3" type="ORF">ACFO0U_14695</name>
</gene>
<keyword evidence="4" id="KW-1185">Reference proteome</keyword>
<keyword evidence="2" id="KW-0812">Transmembrane</keyword>
<proteinExistence type="predicted"/>
<name>A0ABV9D416_9GAMM</name>
<accession>A0ABV9D416</accession>
<organism evidence="3 4">
    <name type="scientific">Chromohalobacter sarecensis</name>
    <dbReference type="NCBI Taxonomy" id="245294"/>
    <lineage>
        <taxon>Bacteria</taxon>
        <taxon>Pseudomonadati</taxon>
        <taxon>Pseudomonadota</taxon>
        <taxon>Gammaproteobacteria</taxon>
        <taxon>Oceanospirillales</taxon>
        <taxon>Halomonadaceae</taxon>
        <taxon>Chromohalobacter</taxon>
    </lineage>
</organism>
<reference evidence="4" key="1">
    <citation type="journal article" date="2019" name="Int. J. Syst. Evol. Microbiol.">
        <title>The Global Catalogue of Microorganisms (GCM) 10K type strain sequencing project: providing services to taxonomists for standard genome sequencing and annotation.</title>
        <authorList>
            <consortium name="The Broad Institute Genomics Platform"/>
            <consortium name="The Broad Institute Genome Sequencing Center for Infectious Disease"/>
            <person name="Wu L."/>
            <person name="Ma J."/>
        </authorList>
    </citation>
    <scope>NUCLEOTIDE SEQUENCE [LARGE SCALE GENOMIC DNA]</scope>
    <source>
        <strain evidence="4">CGMCC 1.12121</strain>
    </source>
</reference>